<dbReference type="PANTHER" id="PTHR20898">
    <property type="entry name" value="DAEDALUS ON 3-RELATED-RELATED"/>
    <property type="match status" value="1"/>
</dbReference>
<dbReference type="InterPro" id="IPR010512">
    <property type="entry name" value="DUF1091"/>
</dbReference>
<dbReference type="AlphaFoldDB" id="A0A9J7IFC4"/>
<dbReference type="GeneID" id="109612917"/>
<evidence type="ECO:0000313" key="2">
    <source>
        <dbReference type="RefSeq" id="XP_019892955.1"/>
    </source>
</evidence>
<sequence length="133" mass="15236">MLERQLLNNAEIEIKITYQHVKDDKIRSFVNMKLNICEALQQLKGMPIIRKLFLQLMSSSNLPCNCPIKGNILYSMKDFLLTEDTLPPYTPIINFNYSLAFYEDQQLIAKLLTQGSSVPKTAAVVRKISRKGN</sequence>
<dbReference type="KEGG" id="mde:109612917"/>
<dbReference type="RefSeq" id="XP_019892955.1">
    <property type="nucleotide sequence ID" value="XM_020037396.2"/>
</dbReference>
<protein>
    <submittedName>
        <fullName evidence="2">Uncharacterized protein LOC109612917</fullName>
    </submittedName>
</protein>
<dbReference type="OrthoDB" id="8040949at2759"/>
<evidence type="ECO:0000313" key="1">
    <source>
        <dbReference type="Proteomes" id="UP001652621"/>
    </source>
</evidence>
<accession>A0A9J7IFC4</accession>
<reference evidence="2" key="1">
    <citation type="submission" date="2025-08" db="UniProtKB">
        <authorList>
            <consortium name="RefSeq"/>
        </authorList>
    </citation>
    <scope>IDENTIFICATION</scope>
    <source>
        <strain evidence="2">Aabys</strain>
        <tissue evidence="2">Whole body</tissue>
    </source>
</reference>
<dbReference type="Proteomes" id="UP001652621">
    <property type="component" value="Unplaced"/>
</dbReference>
<dbReference type="Pfam" id="PF06477">
    <property type="entry name" value="DUF1091"/>
    <property type="match status" value="1"/>
</dbReference>
<organism evidence="1 2">
    <name type="scientific">Musca domestica</name>
    <name type="common">House fly</name>
    <dbReference type="NCBI Taxonomy" id="7370"/>
    <lineage>
        <taxon>Eukaryota</taxon>
        <taxon>Metazoa</taxon>
        <taxon>Ecdysozoa</taxon>
        <taxon>Arthropoda</taxon>
        <taxon>Hexapoda</taxon>
        <taxon>Insecta</taxon>
        <taxon>Pterygota</taxon>
        <taxon>Neoptera</taxon>
        <taxon>Endopterygota</taxon>
        <taxon>Diptera</taxon>
        <taxon>Brachycera</taxon>
        <taxon>Muscomorpha</taxon>
        <taxon>Muscoidea</taxon>
        <taxon>Muscidae</taxon>
        <taxon>Musca</taxon>
    </lineage>
</organism>
<keyword evidence="1" id="KW-1185">Reference proteome</keyword>
<gene>
    <name evidence="2" type="primary">LOC109612917</name>
</gene>
<proteinExistence type="predicted"/>
<dbReference type="VEuPathDB" id="VectorBase:MDOMA2_001535"/>
<name>A0A9J7IFC4_MUSDO</name>
<dbReference type="SMART" id="SM00697">
    <property type="entry name" value="DM8"/>
    <property type="match status" value="1"/>
</dbReference>